<dbReference type="AlphaFoldDB" id="A0A132Z4M9"/>
<comment type="caution">
    <text evidence="3">The sequence shown here is derived from an EMBL/GenBank/DDBJ whole genome shotgun (WGS) entry which is preliminary data.</text>
</comment>
<evidence type="ECO:0000313" key="5">
    <source>
        <dbReference type="EMBL" id="SAY77179.1"/>
    </source>
</evidence>
<dbReference type="EMBL" id="FKLM01000005">
    <property type="protein sequence ID" value="SAY77179.1"/>
    <property type="molecule type" value="Genomic_DNA"/>
</dbReference>
<proteinExistence type="predicted"/>
<keyword evidence="3" id="KW-0347">Helicase</keyword>
<organism evidence="3 8">
    <name type="scientific">Enterococcus faecium</name>
    <name type="common">Streptococcus faecium</name>
    <dbReference type="NCBI Taxonomy" id="1352"/>
    <lineage>
        <taxon>Bacteria</taxon>
        <taxon>Bacillati</taxon>
        <taxon>Bacillota</taxon>
        <taxon>Bacilli</taxon>
        <taxon>Lactobacillales</taxon>
        <taxon>Enterococcaceae</taxon>
        <taxon>Enterococcus</taxon>
    </lineage>
</organism>
<evidence type="ECO:0000313" key="4">
    <source>
        <dbReference type="EMBL" id="PZM56918.1"/>
    </source>
</evidence>
<evidence type="ECO:0000313" key="6">
    <source>
        <dbReference type="Proteomes" id="UP000183509"/>
    </source>
</evidence>
<accession>A0A132Z4M9</accession>
<dbReference type="OMA" id="MDNMDGW"/>
<dbReference type="EMBL" id="QHGU01000005">
    <property type="protein sequence ID" value="PZM56918.1"/>
    <property type="molecule type" value="Genomic_DNA"/>
</dbReference>
<dbReference type="RefSeq" id="WP_002296493.1">
    <property type="nucleotide sequence ID" value="NZ_AP022341.1"/>
</dbReference>
<protein>
    <submittedName>
        <fullName evidence="3">Helicase</fullName>
    </submittedName>
    <submittedName>
        <fullName evidence="5">Virulence-associated protein E</fullName>
    </submittedName>
</protein>
<keyword evidence="3" id="KW-0067">ATP-binding</keyword>
<evidence type="ECO:0000313" key="7">
    <source>
        <dbReference type="Proteomes" id="UP000249070"/>
    </source>
</evidence>
<evidence type="ECO:0000259" key="2">
    <source>
        <dbReference type="Pfam" id="PF05272"/>
    </source>
</evidence>
<keyword evidence="3" id="KW-0378">Hydrolase</keyword>
<dbReference type="Proteomes" id="UP000183509">
    <property type="component" value="Unassembled WGS sequence"/>
</dbReference>
<dbReference type="Proteomes" id="UP000249070">
    <property type="component" value="Unassembled WGS sequence"/>
</dbReference>
<sequence>MAHKHKLDSILDFPEASEREDNIIELKTWMSRLRCNKDDQIKSNSVVNAELILTNDSNLAGTIAYNEFSGYIHLLKDSPWINRTAGEWEDSFEDALTAYIEENYNVVFDDNKIHKAVVNVARKNVFNPVKERIEKVKWDQQPRLETLFIDLLGVDDNLYTREVTKRWIVGSVARIYKPGIKFEIVPVLDGPQGIGKSTVPALLYTDDFFTDSLDSLGEKKDDYMQLQGNVIIELGELSSMNKTKIEQIKNFISAKIDKIRPPYGRNVIAWARQCVFIGTSNDGQYLKDDTGNRRFYPLPCKNKPKMNPFKTKDEYFLQVLAEAKVLFDKGQRIYFSPDEDKEVLEIAKDYQEDAKMENPIKEAITKYLEMEIPYKWEEAPAWARRSYYQNYPDSKCNEKNLQHFYNGATMQQEFYLVDSVLTADILEAVFDKQAKDLLNGRSDAETKKIALIISSIPGWERKQLPKRNKRRGFYNKSNAYENKNRAGKYKK</sequence>
<reference evidence="4 7" key="2">
    <citation type="submission" date="2018-05" db="EMBL/GenBank/DDBJ databases">
        <title>Vancomycin-resistant Enterococcus faecium strain from Chelyabinsk, Russia.</title>
        <authorList>
            <person name="Gostev V."/>
            <person name="Goncharov A."/>
            <person name="Kolodzhieva V."/>
            <person name="Suvorov A."/>
            <person name="Sidorenko S."/>
            <person name="Zueva L."/>
        </authorList>
    </citation>
    <scope>NUCLEOTIDE SEQUENCE [LARGE SCALE GENOMIC DNA]</scope>
    <source>
        <strain evidence="4 7">20</strain>
    </source>
</reference>
<evidence type="ECO:0000256" key="1">
    <source>
        <dbReference type="SAM" id="MobiDB-lite"/>
    </source>
</evidence>
<evidence type="ECO:0000313" key="8">
    <source>
        <dbReference type="Proteomes" id="UP000469871"/>
    </source>
</evidence>
<name>A0A132Z4M9_ENTFC</name>
<feature type="region of interest" description="Disordered" evidence="1">
    <location>
        <begin position="467"/>
        <end position="491"/>
    </location>
</feature>
<dbReference type="PANTHER" id="PTHR34985">
    <property type="entry name" value="SLR0554 PROTEIN"/>
    <property type="match status" value="1"/>
</dbReference>
<dbReference type="Proteomes" id="UP000469871">
    <property type="component" value="Unassembled WGS sequence"/>
</dbReference>
<dbReference type="InterPro" id="IPR007936">
    <property type="entry name" value="VapE-like_dom"/>
</dbReference>
<dbReference type="Pfam" id="PF05272">
    <property type="entry name" value="VapE-like_dom"/>
    <property type="match status" value="1"/>
</dbReference>
<reference evidence="5 6" key="1">
    <citation type="submission" date="2016-04" db="EMBL/GenBank/DDBJ databases">
        <authorList>
            <person name="Millard A."/>
        </authorList>
    </citation>
    <scope>NUCLEOTIDE SEQUENCE [LARGE SCALE GENOMIC DNA]</scope>
    <source>
        <strain evidence="5">Isolate 22</strain>
    </source>
</reference>
<dbReference type="EMBL" id="WEFP01000002">
    <property type="protein sequence ID" value="KAB7572856.1"/>
    <property type="molecule type" value="Genomic_DNA"/>
</dbReference>
<dbReference type="GO" id="GO:0004386">
    <property type="term" value="F:helicase activity"/>
    <property type="evidence" value="ECO:0007669"/>
    <property type="project" value="UniProtKB-KW"/>
</dbReference>
<gene>
    <name evidence="4" type="ORF">DKP91_01925</name>
    <name evidence="5" type="ORF">DTPHA_600477</name>
    <name evidence="3" type="ORF">GBM73_13695</name>
</gene>
<evidence type="ECO:0000313" key="3">
    <source>
        <dbReference type="EMBL" id="KAB7572856.1"/>
    </source>
</evidence>
<dbReference type="PANTHER" id="PTHR34985:SF1">
    <property type="entry name" value="SLR0554 PROTEIN"/>
    <property type="match status" value="1"/>
</dbReference>
<reference evidence="3 8" key="3">
    <citation type="submission" date="2019-10" db="EMBL/GenBank/DDBJ databases">
        <title>Evolutionary dynamics of vancomycin-resistant Enterococcus faecium during gastrointestinal tract colonization and bloodstream infection in immunocompromised pediatric patients.</title>
        <authorList>
            <person name="Chilambi G.S."/>
            <person name="Nordstrom H.R."/>
            <person name="Evans D.R."/>
            <person name="Ferrolino J."/>
            <person name="Hayden R.T."/>
            <person name="Maron G.M."/>
            <person name="Vo A.N."/>
            <person name="Gilmore M.S."/>
            <person name="Wolf J."/>
            <person name="Rosch J.W."/>
            <person name="Van Tyne D."/>
        </authorList>
    </citation>
    <scope>NUCLEOTIDE SEQUENCE [LARGE SCALE GENOMIC DNA]</scope>
    <source>
        <strain evidence="3 8">VRECG27</strain>
    </source>
</reference>
<keyword evidence="3" id="KW-0547">Nucleotide-binding</keyword>
<feature type="domain" description="Virulence-associated protein E-like" evidence="2">
    <location>
        <begin position="133"/>
        <end position="351"/>
    </location>
</feature>